<feature type="compositionally biased region" description="Low complexity" evidence="2">
    <location>
        <begin position="327"/>
        <end position="338"/>
    </location>
</feature>
<feature type="compositionally biased region" description="Basic and acidic residues" evidence="2">
    <location>
        <begin position="124"/>
        <end position="134"/>
    </location>
</feature>
<dbReference type="OrthoDB" id="446323at2759"/>
<dbReference type="AlphaFoldDB" id="A0A812I639"/>
<feature type="region of interest" description="Disordered" evidence="2">
    <location>
        <begin position="323"/>
        <end position="366"/>
    </location>
</feature>
<reference evidence="3" key="1">
    <citation type="submission" date="2021-02" db="EMBL/GenBank/DDBJ databases">
        <authorList>
            <person name="Dougan E. K."/>
            <person name="Rhodes N."/>
            <person name="Thang M."/>
            <person name="Chan C."/>
        </authorList>
    </citation>
    <scope>NUCLEOTIDE SEQUENCE</scope>
</reference>
<evidence type="ECO:0000256" key="2">
    <source>
        <dbReference type="SAM" id="MobiDB-lite"/>
    </source>
</evidence>
<sequence>MKQQRHYFVCKKCGPASWIFCDRAAKAETCHLCGGRWPKYKEQPSSKPERVWRSQQAVQPKGFRQDGKIHKALHFLWEKFTPEVQQGLVAAGWKPKAEPKLEAPPGLPRLGAGGHLGKGKGKGKQSEPAEHDSAHQALWESASSEQRAWLHQLGFQCPSPSEPSDLKTLINAHMDQLPETLRQAIASLEPPEPEPSATEQVLSATKKFKASTNELRQLIQKSAGLQVKIDRAKATYADLLDQMKAVQTELADKQLEVTKLQKELESKVQSGAGLPILPGKEAVLLALTQCGITLSSEQQALLEGSMDVEPAPLVAPKPHNTEEEMLASAPQPQGAQPPADWPDGPREGKHRSRSRGRAQGQGSEGTPGVFLGLLGRSWVQPVLAVVSVSSLSSETMPPLPLRSPQCLCNAFRMKPLQCKLCLMEVHLARFPGLQFWKIRFLKTLSSCVLFVLRR</sequence>
<keyword evidence="4" id="KW-1185">Reference proteome</keyword>
<evidence type="ECO:0000313" key="3">
    <source>
        <dbReference type="EMBL" id="CAE7024272.1"/>
    </source>
</evidence>
<organism evidence="3 4">
    <name type="scientific">Symbiodinium natans</name>
    <dbReference type="NCBI Taxonomy" id="878477"/>
    <lineage>
        <taxon>Eukaryota</taxon>
        <taxon>Sar</taxon>
        <taxon>Alveolata</taxon>
        <taxon>Dinophyceae</taxon>
        <taxon>Suessiales</taxon>
        <taxon>Symbiodiniaceae</taxon>
        <taxon>Symbiodinium</taxon>
    </lineage>
</organism>
<accession>A0A812I639</accession>
<name>A0A812I639_9DINO</name>
<comment type="caution">
    <text evidence="3">The sequence shown here is derived from an EMBL/GenBank/DDBJ whole genome shotgun (WGS) entry which is preliminary data.</text>
</comment>
<gene>
    <name evidence="3" type="ORF">SNAT2548_LOCUS3065</name>
</gene>
<evidence type="ECO:0000313" key="4">
    <source>
        <dbReference type="Proteomes" id="UP000604046"/>
    </source>
</evidence>
<dbReference type="EMBL" id="CAJNDS010000187">
    <property type="protein sequence ID" value="CAE7024272.1"/>
    <property type="molecule type" value="Genomic_DNA"/>
</dbReference>
<dbReference type="Proteomes" id="UP000604046">
    <property type="component" value="Unassembled WGS sequence"/>
</dbReference>
<feature type="region of interest" description="Disordered" evidence="2">
    <location>
        <begin position="96"/>
        <end position="140"/>
    </location>
</feature>
<keyword evidence="1" id="KW-0175">Coiled coil</keyword>
<protein>
    <submittedName>
        <fullName evidence="3">Uncharacterized protein</fullName>
    </submittedName>
</protein>
<proteinExistence type="predicted"/>
<feature type="coiled-coil region" evidence="1">
    <location>
        <begin position="215"/>
        <end position="270"/>
    </location>
</feature>
<evidence type="ECO:0000256" key="1">
    <source>
        <dbReference type="SAM" id="Coils"/>
    </source>
</evidence>